<name>A0A5K3FZ86_MESCO</name>
<dbReference type="InterPro" id="IPR050927">
    <property type="entry name" value="TRPM"/>
</dbReference>
<dbReference type="PANTHER" id="PTHR13800">
    <property type="entry name" value="TRANSIENT RECEPTOR POTENTIAL CATION CHANNEL, SUBFAMILY M, MEMBER 6"/>
    <property type="match status" value="1"/>
</dbReference>
<dbReference type="PANTHER" id="PTHR13800:SF1">
    <property type="entry name" value="TRANSIENT RECEPTOR POTENTIAL CATION CHANNEL TRPM"/>
    <property type="match status" value="1"/>
</dbReference>
<feature type="domain" description="TRPM-like" evidence="5">
    <location>
        <begin position="192"/>
        <end position="447"/>
    </location>
</feature>
<evidence type="ECO:0000256" key="4">
    <source>
        <dbReference type="ARBA" id="ARBA00023136"/>
    </source>
</evidence>
<evidence type="ECO:0000259" key="5">
    <source>
        <dbReference type="Pfam" id="PF25508"/>
    </source>
</evidence>
<dbReference type="Pfam" id="PF25508">
    <property type="entry name" value="TRPM2"/>
    <property type="match status" value="1"/>
</dbReference>
<keyword evidence="2" id="KW-0812">Transmembrane</keyword>
<keyword evidence="3" id="KW-1133">Transmembrane helix</keyword>
<dbReference type="GO" id="GO:0030001">
    <property type="term" value="P:metal ion transport"/>
    <property type="evidence" value="ECO:0007669"/>
    <property type="project" value="TreeGrafter"/>
</dbReference>
<evidence type="ECO:0000256" key="3">
    <source>
        <dbReference type="ARBA" id="ARBA00022989"/>
    </source>
</evidence>
<evidence type="ECO:0000313" key="6">
    <source>
        <dbReference type="WBParaSite" id="MCU_013281-RA"/>
    </source>
</evidence>
<keyword evidence="4" id="KW-0472">Membrane</keyword>
<proteinExistence type="predicted"/>
<organism evidence="6">
    <name type="scientific">Mesocestoides corti</name>
    <name type="common">Flatworm</name>
    <dbReference type="NCBI Taxonomy" id="53468"/>
    <lineage>
        <taxon>Eukaryota</taxon>
        <taxon>Metazoa</taxon>
        <taxon>Spiralia</taxon>
        <taxon>Lophotrochozoa</taxon>
        <taxon>Platyhelminthes</taxon>
        <taxon>Cestoda</taxon>
        <taxon>Eucestoda</taxon>
        <taxon>Cyclophyllidea</taxon>
        <taxon>Mesocestoididae</taxon>
        <taxon>Mesocestoides</taxon>
    </lineage>
</organism>
<dbReference type="GO" id="GO:0005261">
    <property type="term" value="F:monoatomic cation channel activity"/>
    <property type="evidence" value="ECO:0007669"/>
    <property type="project" value="TreeGrafter"/>
</dbReference>
<dbReference type="GO" id="GO:0005886">
    <property type="term" value="C:plasma membrane"/>
    <property type="evidence" value="ECO:0007669"/>
    <property type="project" value="TreeGrafter"/>
</dbReference>
<evidence type="ECO:0000256" key="1">
    <source>
        <dbReference type="ARBA" id="ARBA00004141"/>
    </source>
</evidence>
<dbReference type="WBParaSite" id="MCU_013281-RA">
    <property type="protein sequence ID" value="MCU_013281-RA"/>
    <property type="gene ID" value="MCU_013281"/>
</dbReference>
<accession>A0A5K3FZ86</accession>
<evidence type="ECO:0000256" key="2">
    <source>
        <dbReference type="ARBA" id="ARBA00022692"/>
    </source>
</evidence>
<protein>
    <submittedName>
        <fullName evidence="6">LSDAT_euk domain-containing protein</fullName>
    </submittedName>
</protein>
<dbReference type="InterPro" id="IPR057366">
    <property type="entry name" value="TRPM-like"/>
</dbReference>
<comment type="subcellular location">
    <subcellularLocation>
        <location evidence="1">Membrane</location>
        <topology evidence="1">Multi-pass membrane protein</topology>
    </subcellularLocation>
</comment>
<dbReference type="AlphaFoldDB" id="A0A5K3FZ86"/>
<sequence length="447" mass="49946">GVLRSSAAQFRKELECLIATPRFEGGCGVPLLRIIVDGGYEGLVHTADSVTSGIPVVICTNTEQIRNIIDKAAHYWTSNKTSGGFNDKQAAILKEMLTGLLRSEAGGKDAEWTAETGISLLESIMEHENLVSCFVLDEMSSGDTFDKAILYALIKSSTTDPNDQLLIALKFGRIDVVQEEILSKGVNYLKSRMRPSRLKAIMSTALLEDRTEFVQFLIDLELVKMQTYLDVGTLNWLYNNVDDASILKTTLNYYGVVIKQSPPSLIGAALMATTANVLSMDTETAGEANRVLEMLLQRGRVRAKRDWTNLPTISELLLKMLGSFSSIHYAEVTTFTRQHLFPEPFQELFIWAVLNNRNALAMLFWRYADDAVPLGLIGCNLYHKIARALPTYDTEGQIMLTNQKSYLEQTSKEMIELCYSKSNEKAIYLLERPLSTWGGHRCMPLAV</sequence>
<reference evidence="6" key="1">
    <citation type="submission" date="2019-11" db="UniProtKB">
        <authorList>
            <consortium name="WormBaseParasite"/>
        </authorList>
    </citation>
    <scope>IDENTIFICATION</scope>
</reference>